<reference evidence="1 2" key="1">
    <citation type="submission" date="2024-09" db="EMBL/GenBank/DDBJ databases">
        <authorList>
            <person name="Sun Q."/>
            <person name="Mori K."/>
        </authorList>
    </citation>
    <scope>NUCLEOTIDE SEQUENCE [LARGE SCALE GENOMIC DNA]</scope>
    <source>
        <strain evidence="1 2">CCM 7609</strain>
    </source>
</reference>
<dbReference type="Pfam" id="PF00459">
    <property type="entry name" value="Inositol_P"/>
    <property type="match status" value="1"/>
</dbReference>
<sequence length="334" mass="34607">MSSALPAPSELRRIAITAAAACAPRLVRAFRSTPADLNLTTKRSSHDLVTVHDRATEDELVRLLGEAVPGSRFIGEEGGARGSEPGPGGGPAASSAGPAGPGSDSGQVSGFPADVHRLEWIVDPIDGTANFAHGFAMFSISIAAAVDGEVVAGVVLDPVNGLEFSADEAGAYLNGVRFGAEAASVDATRAVEAVHLADPPAEASMNLVTSYPSAEALELDGPVALERFGRLVDSYATVRRTVSGALELAFTAIGWADVTLGVDTNPWDVGVGQLLVRRAGGQYLALFYDTDGPERRPAHLAPCYVAVAPGRVAPTAVRVLEETVAVRRTAGYRR</sequence>
<dbReference type="SUPFAM" id="SSF56655">
    <property type="entry name" value="Carbohydrate phosphatase"/>
    <property type="match status" value="1"/>
</dbReference>
<evidence type="ECO:0000313" key="2">
    <source>
        <dbReference type="Proteomes" id="UP001589575"/>
    </source>
</evidence>
<dbReference type="EMBL" id="JBHMFI010000001">
    <property type="protein sequence ID" value="MFB9074042.1"/>
    <property type="molecule type" value="Genomic_DNA"/>
</dbReference>
<proteinExistence type="predicted"/>
<dbReference type="PANTHER" id="PTHR20854">
    <property type="entry name" value="INOSITOL MONOPHOSPHATASE"/>
    <property type="match status" value="1"/>
</dbReference>
<dbReference type="Gene3D" id="3.40.190.80">
    <property type="match status" value="1"/>
</dbReference>
<accession>A0ABV5G517</accession>
<dbReference type="InterPro" id="IPR020583">
    <property type="entry name" value="Inositol_monoP_metal-BS"/>
</dbReference>
<dbReference type="PROSITE" id="PS00629">
    <property type="entry name" value="IMP_1"/>
    <property type="match status" value="1"/>
</dbReference>
<gene>
    <name evidence="1" type="ORF">ACFFX0_23740</name>
</gene>
<protein>
    <submittedName>
        <fullName evidence="1">Inositol monophosphatase family protein</fullName>
    </submittedName>
</protein>
<dbReference type="PANTHER" id="PTHR20854:SF4">
    <property type="entry name" value="INOSITOL-1-MONOPHOSPHATASE-RELATED"/>
    <property type="match status" value="1"/>
</dbReference>
<dbReference type="Proteomes" id="UP001589575">
    <property type="component" value="Unassembled WGS sequence"/>
</dbReference>
<comment type="caution">
    <text evidence="1">The sequence shown here is derived from an EMBL/GenBank/DDBJ whole genome shotgun (WGS) entry which is preliminary data.</text>
</comment>
<dbReference type="InterPro" id="IPR000760">
    <property type="entry name" value="Inositol_monophosphatase-like"/>
</dbReference>
<evidence type="ECO:0000313" key="1">
    <source>
        <dbReference type="EMBL" id="MFB9074042.1"/>
    </source>
</evidence>
<dbReference type="PRINTS" id="PR00377">
    <property type="entry name" value="IMPHPHTASES"/>
</dbReference>
<organism evidence="1 2">
    <name type="scientific">Citricoccus parietis</name>
    <dbReference type="NCBI Taxonomy" id="592307"/>
    <lineage>
        <taxon>Bacteria</taxon>
        <taxon>Bacillati</taxon>
        <taxon>Actinomycetota</taxon>
        <taxon>Actinomycetes</taxon>
        <taxon>Micrococcales</taxon>
        <taxon>Micrococcaceae</taxon>
        <taxon>Citricoccus</taxon>
    </lineage>
</organism>
<keyword evidence="2" id="KW-1185">Reference proteome</keyword>
<name>A0ABV5G517_9MICC</name>
<dbReference type="Gene3D" id="3.30.540.10">
    <property type="entry name" value="Fructose-1,6-Bisphosphatase, subunit A, domain 1"/>
    <property type="match status" value="1"/>
</dbReference>